<accession>A0ABT1NBW8</accession>
<keyword evidence="2" id="KW-1185">Reference proteome</keyword>
<evidence type="ECO:0000313" key="1">
    <source>
        <dbReference type="EMBL" id="MCQ1528758.1"/>
    </source>
</evidence>
<reference evidence="1 2" key="1">
    <citation type="submission" date="2021-10" db="EMBL/GenBank/DDBJ databases">
        <title>Lutispora strain m25 sp. nov., a thermophilic, non-spore-forming bacterium isolated from a lab-scale methanogenic bioreactor digesting anaerobic sludge.</title>
        <authorList>
            <person name="El Houari A."/>
            <person name="Mcdonald J."/>
        </authorList>
    </citation>
    <scope>NUCLEOTIDE SEQUENCE [LARGE SCALE GENOMIC DNA]</scope>
    <source>
        <strain evidence="2">m25</strain>
    </source>
</reference>
<evidence type="ECO:0000313" key="2">
    <source>
        <dbReference type="Proteomes" id="UP001651880"/>
    </source>
</evidence>
<comment type="caution">
    <text evidence="1">The sequence shown here is derived from an EMBL/GenBank/DDBJ whole genome shotgun (WGS) entry which is preliminary data.</text>
</comment>
<protein>
    <submittedName>
        <fullName evidence="1">Uncharacterized protein</fullName>
    </submittedName>
</protein>
<proteinExistence type="predicted"/>
<gene>
    <name evidence="1" type="ORF">LJD61_04255</name>
</gene>
<dbReference type="RefSeq" id="WP_255226276.1">
    <property type="nucleotide sequence ID" value="NZ_JAJEKE010000002.1"/>
</dbReference>
<dbReference type="EMBL" id="JAJEKE010000002">
    <property type="protein sequence ID" value="MCQ1528758.1"/>
    <property type="molecule type" value="Genomic_DNA"/>
</dbReference>
<sequence>MDSFYDNEAVMKYLEHMAYLNTISYCLLSGCGIKKYNKDEKSKFINIFINVGLYRKALPQYMGKPENPYDFSTYQWKDKKVKKAISPMVQALSIISMNLCARKILDGSLAIRNGDYIAYFFSDAGAEQLNFMYDNLLRENLLYVSKPKTDALGKGSLEIDEDSLEILPQYFAAEAAALTQDLLYKTRYDKKLGQRSKDALTILLPDLCHIAAKDSLYSSSRTLCQICDSLMNIYEYTDVNKALIHKTINILGQELCERVSSRGDILRKPDDSKISSFFTMFIALSCLSRLFHLCGFDNYLSCSIVLFKALCSRMSPEDGIFIKNEENKIEYSIKDIAAILSALKNFKKYAAGAATYDLDKMISDSFKNMILKSGIFVNQSYPILEDEKISLPKSTSTSRKSPPVFLERIEYKKSSNKFKLIDETFNAGHSLWACRQLL</sequence>
<dbReference type="Proteomes" id="UP001651880">
    <property type="component" value="Unassembled WGS sequence"/>
</dbReference>
<name>A0ABT1NBW8_9FIRM</name>
<organism evidence="1 2">
    <name type="scientific">Lutispora saccharofermentans</name>
    <dbReference type="NCBI Taxonomy" id="3024236"/>
    <lineage>
        <taxon>Bacteria</taxon>
        <taxon>Bacillati</taxon>
        <taxon>Bacillota</taxon>
        <taxon>Clostridia</taxon>
        <taxon>Lutisporales</taxon>
        <taxon>Lutisporaceae</taxon>
        <taxon>Lutispora</taxon>
    </lineage>
</organism>